<comment type="subcellular location">
    <subcellularLocation>
        <location evidence="1">Cell membrane</location>
        <topology evidence="1">Lipid-anchor</topology>
    </subcellularLocation>
</comment>
<proteinExistence type="inferred from homology"/>
<comment type="similarity">
    <text evidence="2">Belongs to the BMP lipoprotein family.</text>
</comment>
<sequence length="340" mass="35731">MARRLAIAAIAALALTGCSAAPQAEQPPSSPASEPIRVAMLLAGSSDDGGFMESGYRGLQRAELDLGVKISHIEGVKPEQKQLEKALRDLGETGVDMIIAHGGQNSAAAEVVSAEYPQIQFVVTQSGVKGSNLSSYEVLQEESAWLAGAAAGLLTESDVVGHMSGIRPVPGLKGRAAFVDGVKHTNPGAKVLTNFSGDQDDVALAKKIALAEIEAGADNIFTMLNAGRPGVAEAMKETGKARQFGNVRDFTQDDPEIFVGSAVADSGAAAFSAIEDFVQGDYKPEQSIQIGLENPDAVKLTLAPDVPENVKNEVEKLSKQIIEDKIEVKTEYNGPEFEVS</sequence>
<dbReference type="PANTHER" id="PTHR34296">
    <property type="entry name" value="TRANSCRIPTIONAL ACTIVATOR PROTEIN MED"/>
    <property type="match status" value="1"/>
</dbReference>
<evidence type="ECO:0000256" key="4">
    <source>
        <dbReference type="ARBA" id="ARBA00022729"/>
    </source>
</evidence>
<dbReference type="InterPro" id="IPR028082">
    <property type="entry name" value="Peripla_BP_I"/>
</dbReference>
<feature type="chain" id="PRO_5021428909" evidence="7">
    <location>
        <begin position="21"/>
        <end position="340"/>
    </location>
</feature>
<dbReference type="Gene3D" id="3.40.50.2300">
    <property type="match status" value="2"/>
</dbReference>
<evidence type="ECO:0000259" key="8">
    <source>
        <dbReference type="Pfam" id="PF02608"/>
    </source>
</evidence>
<organism evidence="9 10">
    <name type="scientific">Glutamicibacter uratoxydans</name>
    <name type="common">Arthrobacter uratoxydans</name>
    <dbReference type="NCBI Taxonomy" id="43667"/>
    <lineage>
        <taxon>Bacteria</taxon>
        <taxon>Bacillati</taxon>
        <taxon>Actinomycetota</taxon>
        <taxon>Actinomycetes</taxon>
        <taxon>Micrococcales</taxon>
        <taxon>Micrococcaceae</taxon>
        <taxon>Glutamicibacter</taxon>
    </lineage>
</organism>
<gene>
    <name evidence="9" type="ORF">AUR04nite_09070</name>
</gene>
<keyword evidence="5" id="KW-0472">Membrane</keyword>
<evidence type="ECO:0000313" key="10">
    <source>
        <dbReference type="Proteomes" id="UP000316612"/>
    </source>
</evidence>
<dbReference type="Pfam" id="PF02608">
    <property type="entry name" value="Bmp"/>
    <property type="match status" value="1"/>
</dbReference>
<evidence type="ECO:0000313" key="9">
    <source>
        <dbReference type="EMBL" id="GED05375.1"/>
    </source>
</evidence>
<evidence type="ECO:0000256" key="5">
    <source>
        <dbReference type="ARBA" id="ARBA00023136"/>
    </source>
</evidence>
<keyword evidence="10" id="KW-1185">Reference proteome</keyword>
<reference evidence="9 10" key="1">
    <citation type="submission" date="2019-06" db="EMBL/GenBank/DDBJ databases">
        <title>Whole genome shotgun sequence of Glutamicibacter uratoxydans NBRC 15515.</title>
        <authorList>
            <person name="Hosoyama A."/>
            <person name="Uohara A."/>
            <person name="Ohji S."/>
            <person name="Ichikawa N."/>
        </authorList>
    </citation>
    <scope>NUCLEOTIDE SEQUENCE [LARGE SCALE GENOMIC DNA]</scope>
    <source>
        <strain evidence="9 10">NBRC 15515</strain>
    </source>
</reference>
<accession>A0A4Y4DNZ4</accession>
<dbReference type="EMBL" id="BJNY01000004">
    <property type="protein sequence ID" value="GED05375.1"/>
    <property type="molecule type" value="Genomic_DNA"/>
</dbReference>
<dbReference type="InterPro" id="IPR003760">
    <property type="entry name" value="PnrA-like"/>
</dbReference>
<dbReference type="CDD" id="cd06304">
    <property type="entry name" value="PBP1_BmpA_Med_PnrA-like"/>
    <property type="match status" value="1"/>
</dbReference>
<evidence type="ECO:0000256" key="1">
    <source>
        <dbReference type="ARBA" id="ARBA00004193"/>
    </source>
</evidence>
<dbReference type="PROSITE" id="PS51257">
    <property type="entry name" value="PROKAR_LIPOPROTEIN"/>
    <property type="match status" value="1"/>
</dbReference>
<evidence type="ECO:0000256" key="7">
    <source>
        <dbReference type="SAM" id="SignalP"/>
    </source>
</evidence>
<feature type="signal peptide" evidence="7">
    <location>
        <begin position="1"/>
        <end position="20"/>
    </location>
</feature>
<evidence type="ECO:0000256" key="6">
    <source>
        <dbReference type="ARBA" id="ARBA00023288"/>
    </source>
</evidence>
<dbReference type="InterPro" id="IPR050957">
    <property type="entry name" value="BMP_lipoprotein"/>
</dbReference>
<name>A0A4Y4DNZ4_GLUUR</name>
<dbReference type="RefSeq" id="WP_141362369.1">
    <property type="nucleotide sequence ID" value="NZ_BAAAJL010000001.1"/>
</dbReference>
<dbReference type="Proteomes" id="UP000316612">
    <property type="component" value="Unassembled WGS sequence"/>
</dbReference>
<evidence type="ECO:0000256" key="2">
    <source>
        <dbReference type="ARBA" id="ARBA00008610"/>
    </source>
</evidence>
<feature type="domain" description="ABC transporter substrate-binding protein PnrA-like" evidence="8">
    <location>
        <begin position="37"/>
        <end position="329"/>
    </location>
</feature>
<keyword evidence="6" id="KW-0449">Lipoprotein</keyword>
<dbReference type="AlphaFoldDB" id="A0A4Y4DNZ4"/>
<keyword evidence="3" id="KW-1003">Cell membrane</keyword>
<dbReference type="SUPFAM" id="SSF53822">
    <property type="entry name" value="Periplasmic binding protein-like I"/>
    <property type="match status" value="1"/>
</dbReference>
<dbReference type="GO" id="GO:0005886">
    <property type="term" value="C:plasma membrane"/>
    <property type="evidence" value="ECO:0007669"/>
    <property type="project" value="UniProtKB-SubCell"/>
</dbReference>
<keyword evidence="4 7" id="KW-0732">Signal</keyword>
<comment type="caution">
    <text evidence="9">The sequence shown here is derived from an EMBL/GenBank/DDBJ whole genome shotgun (WGS) entry which is preliminary data.</text>
</comment>
<protein>
    <submittedName>
        <fullName evidence="9">Membrane protein</fullName>
    </submittedName>
</protein>
<evidence type="ECO:0000256" key="3">
    <source>
        <dbReference type="ARBA" id="ARBA00022475"/>
    </source>
</evidence>
<dbReference type="PANTHER" id="PTHR34296:SF2">
    <property type="entry name" value="ABC TRANSPORTER GUANOSINE-BINDING PROTEIN NUPN"/>
    <property type="match status" value="1"/>
</dbReference>
<dbReference type="OrthoDB" id="9784230at2"/>